<gene>
    <name evidence="2" type="ORF">GCWU000325_01495</name>
</gene>
<dbReference type="HOGENOM" id="CLU_2975580_0_0_10"/>
<dbReference type="Proteomes" id="UP000003460">
    <property type="component" value="Unassembled WGS sequence"/>
</dbReference>
<dbReference type="EMBL" id="ACIJ02000018">
    <property type="protein sequence ID" value="EEX71952.1"/>
    <property type="molecule type" value="Genomic_DNA"/>
</dbReference>
<accession>C9LGZ4</accession>
<dbReference type="GeneID" id="84577462"/>
<comment type="caution">
    <text evidence="2">The sequence shown here is derived from an EMBL/GenBank/DDBJ whole genome shotgun (WGS) entry which is preliminary data.</text>
</comment>
<name>C9LGZ4_9BACT</name>
<dbReference type="RefSeq" id="WP_006255263.1">
    <property type="nucleotide sequence ID" value="NZ_GG700642.1"/>
</dbReference>
<dbReference type="AlphaFoldDB" id="C9LGZ4"/>
<evidence type="ECO:0000313" key="3">
    <source>
        <dbReference type="Proteomes" id="UP000003460"/>
    </source>
</evidence>
<feature type="region of interest" description="Disordered" evidence="1">
    <location>
        <begin position="31"/>
        <end position="58"/>
    </location>
</feature>
<evidence type="ECO:0000313" key="2">
    <source>
        <dbReference type="EMBL" id="EEX71952.1"/>
    </source>
</evidence>
<keyword evidence="3" id="KW-1185">Reference proteome</keyword>
<protein>
    <submittedName>
        <fullName evidence="2">Uncharacterized protein</fullName>
    </submittedName>
</protein>
<evidence type="ECO:0000256" key="1">
    <source>
        <dbReference type="SAM" id="MobiDB-lite"/>
    </source>
</evidence>
<reference evidence="2" key="1">
    <citation type="submission" date="2009-09" db="EMBL/GenBank/DDBJ databases">
        <authorList>
            <person name="Weinstock G."/>
            <person name="Sodergren E."/>
            <person name="Clifton S."/>
            <person name="Fulton L."/>
            <person name="Fulton B."/>
            <person name="Courtney L."/>
            <person name="Fronick C."/>
            <person name="Harrison M."/>
            <person name="Strong C."/>
            <person name="Farmer C."/>
            <person name="Delahaunty K."/>
            <person name="Markovic C."/>
            <person name="Hall O."/>
            <person name="Minx P."/>
            <person name="Tomlinson C."/>
            <person name="Mitreva M."/>
            <person name="Nelson J."/>
            <person name="Hou S."/>
            <person name="Wollam A."/>
            <person name="Pepin K.H."/>
            <person name="Johnson M."/>
            <person name="Bhonagiri V."/>
            <person name="Nash W.E."/>
            <person name="Warren W."/>
            <person name="Chinwalla A."/>
            <person name="Mardis E.R."/>
            <person name="Wilson R.K."/>
        </authorList>
    </citation>
    <scope>NUCLEOTIDE SEQUENCE [LARGE SCALE GENOMIC DNA]</scope>
    <source>
        <strain evidence="2">ATCC 51259</strain>
    </source>
</reference>
<sequence length="58" mass="6411">MNKQQIKLSYQPLQLEVIAFEAKAQLMEGTSLDGNAGSAEDDDQVLDAPRDPFSNEEN</sequence>
<organism evidence="2 3">
    <name type="scientific">Alloprevotella tannerae ATCC 51259</name>
    <dbReference type="NCBI Taxonomy" id="626522"/>
    <lineage>
        <taxon>Bacteria</taxon>
        <taxon>Pseudomonadati</taxon>
        <taxon>Bacteroidota</taxon>
        <taxon>Bacteroidia</taxon>
        <taxon>Bacteroidales</taxon>
        <taxon>Prevotellaceae</taxon>
        <taxon>Alloprevotella</taxon>
    </lineage>
</organism>
<proteinExistence type="predicted"/>